<dbReference type="GO" id="GO:0008083">
    <property type="term" value="F:growth factor activity"/>
    <property type="evidence" value="ECO:0007669"/>
    <property type="project" value="TreeGrafter"/>
</dbReference>
<feature type="region of interest" description="Disordered" evidence="4">
    <location>
        <begin position="1"/>
        <end position="34"/>
    </location>
</feature>
<reference evidence="5 6" key="1">
    <citation type="journal article" date="2015" name="Parasit. Vectors">
        <title>Draft genome of the scabies mite.</title>
        <authorList>
            <person name="Rider S.D.Jr."/>
            <person name="Morgan M.S."/>
            <person name="Arlian L.G."/>
        </authorList>
    </citation>
    <scope>NUCLEOTIDE SEQUENCE [LARGE SCALE GENOMIC DNA]</scope>
    <source>
        <strain evidence="5">Arlian Lab</strain>
    </source>
</reference>
<evidence type="ECO:0000256" key="4">
    <source>
        <dbReference type="SAM" id="MobiDB-lite"/>
    </source>
</evidence>
<accession>A0A132AIN8</accession>
<dbReference type="SUPFAM" id="SSF57501">
    <property type="entry name" value="Cystine-knot cytokines"/>
    <property type="match status" value="1"/>
</dbReference>
<feature type="compositionally biased region" description="Polar residues" evidence="4">
    <location>
        <begin position="1"/>
        <end position="12"/>
    </location>
</feature>
<evidence type="ECO:0000256" key="3">
    <source>
        <dbReference type="ARBA" id="ARBA00023180"/>
    </source>
</evidence>
<gene>
    <name evidence="5" type="ORF">QR98_0094200</name>
</gene>
<dbReference type="Gene3D" id="2.10.90.10">
    <property type="entry name" value="Cystine-knot cytokines"/>
    <property type="match status" value="1"/>
</dbReference>
<dbReference type="GO" id="GO:0045087">
    <property type="term" value="P:innate immune response"/>
    <property type="evidence" value="ECO:0007669"/>
    <property type="project" value="TreeGrafter"/>
</dbReference>
<dbReference type="InterPro" id="IPR052444">
    <property type="entry name" value="Spz/Toll_ligand-like"/>
</dbReference>
<dbReference type="Pfam" id="PF16077">
    <property type="entry name" value="Spaetzle"/>
    <property type="match status" value="1"/>
</dbReference>
<dbReference type="OrthoDB" id="6359065at2759"/>
<dbReference type="AlphaFoldDB" id="A0A132AIN8"/>
<evidence type="ECO:0000313" key="5">
    <source>
        <dbReference type="EMBL" id="KPM10856.1"/>
    </source>
</evidence>
<name>A0A132AIN8_SARSC</name>
<evidence type="ECO:0000256" key="2">
    <source>
        <dbReference type="ARBA" id="ARBA00023157"/>
    </source>
</evidence>
<dbReference type="PANTHER" id="PTHR23199">
    <property type="entry name" value="NEUROTROPHIN 1-RELATED"/>
    <property type="match status" value="1"/>
</dbReference>
<feature type="compositionally biased region" description="Polar residues" evidence="4">
    <location>
        <begin position="23"/>
        <end position="33"/>
    </location>
</feature>
<dbReference type="VEuPathDB" id="VectorBase:SSCA003635"/>
<dbReference type="Proteomes" id="UP000616769">
    <property type="component" value="Unassembled WGS sequence"/>
</dbReference>
<dbReference type="GO" id="GO:0005615">
    <property type="term" value="C:extracellular space"/>
    <property type="evidence" value="ECO:0007669"/>
    <property type="project" value="UniProtKB-ARBA"/>
</dbReference>
<organism evidence="5 6">
    <name type="scientific">Sarcoptes scabiei</name>
    <name type="common">Itch mite</name>
    <name type="synonym">Acarus scabiei</name>
    <dbReference type="NCBI Taxonomy" id="52283"/>
    <lineage>
        <taxon>Eukaryota</taxon>
        <taxon>Metazoa</taxon>
        <taxon>Ecdysozoa</taxon>
        <taxon>Arthropoda</taxon>
        <taxon>Chelicerata</taxon>
        <taxon>Arachnida</taxon>
        <taxon>Acari</taxon>
        <taxon>Acariformes</taxon>
        <taxon>Sarcoptiformes</taxon>
        <taxon>Astigmata</taxon>
        <taxon>Psoroptidia</taxon>
        <taxon>Sarcoptoidea</taxon>
        <taxon>Sarcoptidae</taxon>
        <taxon>Sarcoptinae</taxon>
        <taxon>Sarcoptes</taxon>
    </lineage>
</organism>
<dbReference type="GO" id="GO:0005121">
    <property type="term" value="F:Toll binding"/>
    <property type="evidence" value="ECO:0007669"/>
    <property type="project" value="TreeGrafter"/>
</dbReference>
<dbReference type="InterPro" id="IPR029034">
    <property type="entry name" value="Cystine-knot_cytokine"/>
</dbReference>
<keyword evidence="2" id="KW-1015">Disulfide bond</keyword>
<proteinExistence type="predicted"/>
<dbReference type="PANTHER" id="PTHR23199:SF12">
    <property type="entry name" value="NEUROTROPHIN 1-RELATED"/>
    <property type="match status" value="1"/>
</dbReference>
<protein>
    <submittedName>
        <fullName evidence="5">Uncharacterized protein</fullName>
    </submittedName>
</protein>
<evidence type="ECO:0000313" key="6">
    <source>
        <dbReference type="Proteomes" id="UP000616769"/>
    </source>
</evidence>
<evidence type="ECO:0000256" key="1">
    <source>
        <dbReference type="ARBA" id="ARBA00022729"/>
    </source>
</evidence>
<keyword evidence="1" id="KW-0732">Signal</keyword>
<dbReference type="GO" id="GO:0021556">
    <property type="term" value="P:central nervous system formation"/>
    <property type="evidence" value="ECO:0007669"/>
    <property type="project" value="TreeGrafter"/>
</dbReference>
<sequence>MKIKNQINSQSIDHNDVDINVGENGNSQESVSASDPKLINNLASANFGSDLIDEQVNHQFSDTASFSSLRNQSSKPLSDQEQMNSLMGQQRIQILLPKIEASGRPSCIKSPDDTYCEDVPSYPKEILNDEVDLNLFHSTGINPGSSCAYMNPPLGMKSLCKQKYSYKRLLALHPTEKRAYLDSFRFPSCCSCHVRTVDDFLGRSNFRKIDQITDADQ</sequence>
<comment type="caution">
    <text evidence="5">The sequence shown here is derived from an EMBL/GenBank/DDBJ whole genome shotgun (WGS) entry which is preliminary data.</text>
</comment>
<dbReference type="InterPro" id="IPR032104">
    <property type="entry name" value="Spaetzle"/>
</dbReference>
<keyword evidence="3" id="KW-0325">Glycoprotein</keyword>
<dbReference type="EMBL" id="JXLN01015892">
    <property type="protein sequence ID" value="KPM10856.1"/>
    <property type="molecule type" value="Genomic_DNA"/>
</dbReference>